<keyword evidence="3" id="KW-0489">Methyltransferase</keyword>
<dbReference type="Gene3D" id="3.40.50.150">
    <property type="entry name" value="Vaccinia Virus protein VP39"/>
    <property type="match status" value="1"/>
</dbReference>
<protein>
    <submittedName>
        <fullName evidence="3">FkbM family methyltransferase</fullName>
    </submittedName>
</protein>
<dbReference type="AlphaFoldDB" id="A0AB39VGI2"/>
<dbReference type="GO" id="GO:0032259">
    <property type="term" value="P:methylation"/>
    <property type="evidence" value="ECO:0007669"/>
    <property type="project" value="UniProtKB-KW"/>
</dbReference>
<keyword evidence="1" id="KW-0175">Coiled coil</keyword>
<accession>A0AB39VGI2</accession>
<dbReference type="GO" id="GO:0008168">
    <property type="term" value="F:methyltransferase activity"/>
    <property type="evidence" value="ECO:0007669"/>
    <property type="project" value="UniProtKB-KW"/>
</dbReference>
<dbReference type="NCBIfam" id="TIGR01444">
    <property type="entry name" value="fkbM_fam"/>
    <property type="match status" value="1"/>
</dbReference>
<dbReference type="InterPro" id="IPR029063">
    <property type="entry name" value="SAM-dependent_MTases_sf"/>
</dbReference>
<name>A0AB39VGI2_9FUSO</name>
<dbReference type="RefSeq" id="WP_369711115.1">
    <property type="nucleotide sequence ID" value="NZ_CP165644.1"/>
</dbReference>
<evidence type="ECO:0000259" key="2">
    <source>
        <dbReference type="Pfam" id="PF05050"/>
    </source>
</evidence>
<evidence type="ECO:0000256" key="1">
    <source>
        <dbReference type="SAM" id="Coils"/>
    </source>
</evidence>
<dbReference type="SUPFAM" id="SSF53335">
    <property type="entry name" value="S-adenosyl-L-methionine-dependent methyltransferases"/>
    <property type="match status" value="1"/>
</dbReference>
<proteinExistence type="predicted"/>
<organism evidence="3">
    <name type="scientific">Leptotrichia rugosa</name>
    <dbReference type="NCBI Taxonomy" id="3239302"/>
    <lineage>
        <taxon>Bacteria</taxon>
        <taxon>Fusobacteriati</taxon>
        <taxon>Fusobacteriota</taxon>
        <taxon>Fusobacteriia</taxon>
        <taxon>Fusobacteriales</taxon>
        <taxon>Leptotrichiaceae</taxon>
        <taxon>Leptotrichia</taxon>
    </lineage>
</organism>
<dbReference type="EMBL" id="CP165644">
    <property type="protein sequence ID" value="XDU66862.1"/>
    <property type="molecule type" value="Genomic_DNA"/>
</dbReference>
<feature type="domain" description="Methyltransferase FkbM" evidence="2">
    <location>
        <begin position="224"/>
        <end position="391"/>
    </location>
</feature>
<keyword evidence="3" id="KW-0808">Transferase</keyword>
<evidence type="ECO:0000313" key="3">
    <source>
        <dbReference type="EMBL" id="XDU66862.1"/>
    </source>
</evidence>
<gene>
    <name evidence="3" type="ORF">AB8B22_00190</name>
</gene>
<dbReference type="InterPro" id="IPR006342">
    <property type="entry name" value="FkbM_mtfrase"/>
</dbReference>
<reference evidence="3" key="1">
    <citation type="submission" date="2024-07" db="EMBL/GenBank/DDBJ databases">
        <authorList>
            <person name="Li X.-J."/>
            <person name="Wang X."/>
        </authorList>
    </citation>
    <scope>NUCLEOTIDE SEQUENCE</scope>
    <source>
        <strain evidence="3">HSP-334</strain>
    </source>
</reference>
<sequence length="408" mass="48294">MERREISNILKTKYEENLEKYKYNFSEQTFHEISSKLFESSKHFVSTFDYDFGKGRTPLQKVKNFIKRAIRKSTRFMLQPYAEKMYRFQELNGEITGSLTEYAKYSNNILKYSKREIENSKREIENSKREIENSKREIENSKREIENSKREIVAINEEMGNKFTDTHNHLANFENTLWNIIKEKDKVQEELSKYESYSQAGEDKIIEFILSYLGEKNVGLSYLDIGCNDYKSLSNSYALYKKGVRGVLIDANPIYIDEIKMYRPEDIVLNCGIGAKNSEKMKFYILNTPGLDSFDLESIKEAQRQTPWIEIVDEIEVPVYTLDEIYEKYFASVPTIVSLDVEGLEMDILKSTNFEKYRPYIFIIETIEYREKISVTKKRNDIINLMFENDYIEYAFTGVNSIFIDKRR</sequence>
<dbReference type="KEGG" id="lrug:AB8B22_00190"/>
<feature type="coiled-coil region" evidence="1">
    <location>
        <begin position="110"/>
        <end position="190"/>
    </location>
</feature>
<dbReference type="Pfam" id="PF05050">
    <property type="entry name" value="Methyltransf_21"/>
    <property type="match status" value="1"/>
</dbReference>